<organism evidence="2 3">
    <name type="scientific">Pseudoalteromonas piscicida</name>
    <dbReference type="NCBI Taxonomy" id="43662"/>
    <lineage>
        <taxon>Bacteria</taxon>
        <taxon>Pseudomonadati</taxon>
        <taxon>Pseudomonadota</taxon>
        <taxon>Gammaproteobacteria</taxon>
        <taxon>Alteromonadales</taxon>
        <taxon>Pseudoalteromonadaceae</taxon>
        <taxon>Pseudoalteromonas</taxon>
    </lineage>
</organism>
<protein>
    <recommendedName>
        <fullName evidence="1">DUF1330 domain-containing protein</fullName>
    </recommendedName>
</protein>
<reference evidence="3" key="1">
    <citation type="journal article" date="2019" name="Genome Announc.">
        <title>Draft Genome Sequence of Pseudoalteromonas piscicida Strain 36Y ROTHPW, an Hypersaline Seawater Isolate from the South Coast of Sonora, Mexico.</title>
        <authorList>
            <person name="Sanchez-Diaz R."/>
            <person name="Molina-Garza Z.J."/>
            <person name="Cruz-Suarez L.E."/>
            <person name="Selvin J."/>
            <person name="Kiran G.S."/>
            <person name="Ibarra-Gamez J.C."/>
            <person name="Gomez-Gil B."/>
            <person name="Galaviz-Silva L."/>
        </authorList>
    </citation>
    <scope>NUCLEOTIDE SEQUENCE [LARGE SCALE GENOMIC DNA]</scope>
    <source>
        <strain evidence="3">36Y_RITHPW</strain>
    </source>
</reference>
<dbReference type="AlphaFoldDB" id="A0A2A5JKK4"/>
<accession>A0A2A5JKK4</accession>
<evidence type="ECO:0000259" key="1">
    <source>
        <dbReference type="Pfam" id="PF07045"/>
    </source>
</evidence>
<dbReference type="InterPro" id="IPR010753">
    <property type="entry name" value="DUF1330"/>
</dbReference>
<dbReference type="RefSeq" id="WP_099643884.1">
    <property type="nucleotide sequence ID" value="NZ_NKHF01000101.1"/>
</dbReference>
<dbReference type="OrthoDB" id="5296554at2"/>
<proteinExistence type="predicted"/>
<name>A0A2A5JKK4_PSEO7</name>
<evidence type="ECO:0000313" key="3">
    <source>
        <dbReference type="Proteomes" id="UP000228621"/>
    </source>
</evidence>
<dbReference type="Pfam" id="PF07045">
    <property type="entry name" value="DUF1330"/>
    <property type="match status" value="1"/>
</dbReference>
<dbReference type="Proteomes" id="UP000228621">
    <property type="component" value="Unassembled WGS sequence"/>
</dbReference>
<dbReference type="SUPFAM" id="SSF54909">
    <property type="entry name" value="Dimeric alpha+beta barrel"/>
    <property type="match status" value="1"/>
</dbReference>
<dbReference type="Gene3D" id="3.30.70.100">
    <property type="match status" value="1"/>
</dbReference>
<keyword evidence="3" id="KW-1185">Reference proteome</keyword>
<sequence length="98" mass="11384">MYEMLVAMEIHNSEGYAKYRKAMKPILKQYGGGFSNDFHIAETLLTEGRCQANRLFTIYFPDQASMESFFSDAEYEAVKARHFEDSVSRFDILASYTR</sequence>
<feature type="domain" description="DUF1330" evidence="1">
    <location>
        <begin position="5"/>
        <end position="81"/>
    </location>
</feature>
<dbReference type="EMBL" id="NKHF01000101">
    <property type="protein sequence ID" value="PCK29927.1"/>
    <property type="molecule type" value="Genomic_DNA"/>
</dbReference>
<gene>
    <name evidence="2" type="ORF">CEX98_20635</name>
</gene>
<dbReference type="InterPro" id="IPR011008">
    <property type="entry name" value="Dimeric_a/b-barrel"/>
</dbReference>
<evidence type="ECO:0000313" key="2">
    <source>
        <dbReference type="EMBL" id="PCK29927.1"/>
    </source>
</evidence>
<comment type="caution">
    <text evidence="2">The sequence shown here is derived from an EMBL/GenBank/DDBJ whole genome shotgun (WGS) entry which is preliminary data.</text>
</comment>